<accession>A0A8X7C2Q7</accession>
<dbReference type="Pfam" id="PF14906">
    <property type="entry name" value="DUF4495"/>
    <property type="match status" value="1"/>
</dbReference>
<evidence type="ECO:0000313" key="2">
    <source>
        <dbReference type="Proteomes" id="UP000886998"/>
    </source>
</evidence>
<name>A0A8X7C2Q7_9ARAC</name>
<evidence type="ECO:0000313" key="1">
    <source>
        <dbReference type="EMBL" id="GFY54796.1"/>
    </source>
</evidence>
<dbReference type="InterPro" id="IPR027993">
    <property type="entry name" value="DUF4495"/>
</dbReference>
<protein>
    <submittedName>
        <fullName evidence="1">Uncharacterized protein KIAA0825</fullName>
    </submittedName>
</protein>
<dbReference type="Proteomes" id="UP000886998">
    <property type="component" value="Unassembled WGS sequence"/>
</dbReference>
<gene>
    <name evidence="1" type="primary">KIAA0825</name>
    <name evidence="1" type="ORF">TNIN_67841</name>
</gene>
<reference evidence="1" key="1">
    <citation type="submission" date="2020-08" db="EMBL/GenBank/DDBJ databases">
        <title>Multicomponent nature underlies the extraordinary mechanical properties of spider dragline silk.</title>
        <authorList>
            <person name="Kono N."/>
            <person name="Nakamura H."/>
            <person name="Mori M."/>
            <person name="Yoshida Y."/>
            <person name="Ohtoshi R."/>
            <person name="Malay A.D."/>
            <person name="Moran D.A.P."/>
            <person name="Tomita M."/>
            <person name="Numata K."/>
            <person name="Arakawa K."/>
        </authorList>
    </citation>
    <scope>NUCLEOTIDE SEQUENCE</scope>
</reference>
<dbReference type="EMBL" id="BMAV01010022">
    <property type="protein sequence ID" value="GFY54796.1"/>
    <property type="molecule type" value="Genomic_DNA"/>
</dbReference>
<keyword evidence="2" id="KW-1185">Reference proteome</keyword>
<dbReference type="AlphaFoldDB" id="A0A8X7C2Q7"/>
<organism evidence="1 2">
    <name type="scientific">Trichonephila inaurata madagascariensis</name>
    <dbReference type="NCBI Taxonomy" id="2747483"/>
    <lineage>
        <taxon>Eukaryota</taxon>
        <taxon>Metazoa</taxon>
        <taxon>Ecdysozoa</taxon>
        <taxon>Arthropoda</taxon>
        <taxon>Chelicerata</taxon>
        <taxon>Arachnida</taxon>
        <taxon>Araneae</taxon>
        <taxon>Araneomorphae</taxon>
        <taxon>Entelegynae</taxon>
        <taxon>Araneoidea</taxon>
        <taxon>Nephilidae</taxon>
        <taxon>Trichonephila</taxon>
        <taxon>Trichonephila inaurata</taxon>
    </lineage>
</organism>
<sequence length="1009" mass="116781">MPKNLYFSKKIQMLDDKINSCLNDISNIFDGIENIDKELNVINTEEIFTEELCDMLQKLVLLLSQSPGVAEFIFPHLGEIQKQNNISLLEATAADDTEKILSAVDNLPDKINMMWERVCYYLEKHSVSFLFESYKPLTSFHNHFNLCLLKNYVINLQHMFTPRLVWEKYRNHRCNYLENYSCLCPVNKSCFGCCLRLCIQFMYEDEFLTYIGCFHPFIVTQSNILEIYIEIINKKFYKLLCSLEECMAKKKDLMEDVNSILHTSHLSYDKYTKTCFSCFMQNRIDSELESALYCIKSNYGTESVWKSVFVGSIIKIIEVILTFEDKINVLFHKKETMYHTHIDELSTLLEGSKLVLATESPEQSPFAKNKKSIKKHLSMMEGEKIVLLWNWRLTIVEKGYLSYLQRSLQNDIENIVKTLIEKEKVVLKHQQWRDLLIPDKTTHFTSESVKTNILLQSTFNTIKTLEKYLPVLHTSCDSFLSFKSSFYHTLESYVINLIQHLKEVAGHTNDTCIIFYEYIAINNAAFLKDRLMSYCDILKGSVCESQNNICHLLTKLTEELVESTFLHLFKYVSCSILFDAESYNFLHSKPFFEGERISYSIQMWNFYMKGLLHDMTYFLPQNYAQKLYLKVLSSSLEHFLVRYSAATPSESRTSQIMSDLYALLLCASDLLWPACSSAFQFMGRKFEMAENLATSCISKIHSSCCFLLADLVVLTAPICELFKVFKNGFPQARLSVRTKYESVSPWLAWIRRELFSEFCQRQILSNVSVWLAVKTCISWALPNPAAVVQAYTEHNCTLSILLVTQAANSSSEEDSVSLCVPDSARIKLTYSLLMLLICYDNHTHLQDILLPVIEKTNGWQEFDSSTTKKSISERSWWYRGLAKTFQSFFVGVFEEVIPVWLDVSKKCSNPEGLKSFNTLKDSLRNQIVCVCEKDPLNSMQDEFEPSEDVISFVCLRKVLESLHRNIISLPQALKLFLLALDLHISNYVPEIQSVHQSLPLQVKLILNIS</sequence>
<comment type="caution">
    <text evidence="1">The sequence shown here is derived from an EMBL/GenBank/DDBJ whole genome shotgun (WGS) entry which is preliminary data.</text>
</comment>
<dbReference type="PANTHER" id="PTHR33960">
    <property type="entry name" value="SIMILAR TO KIAA0825 PROTEIN"/>
    <property type="match status" value="1"/>
</dbReference>
<proteinExistence type="predicted"/>
<dbReference type="OrthoDB" id="6435279at2759"/>
<dbReference type="PANTHER" id="PTHR33960:SF1">
    <property type="entry name" value="SIMILAR TO KIAA0825 PROTEIN"/>
    <property type="match status" value="1"/>
</dbReference>